<protein>
    <submittedName>
        <fullName evidence="1">DUF721 domain-containing protein</fullName>
    </submittedName>
</protein>
<comment type="caution">
    <text evidence="1">The sequence shown here is derived from an EMBL/GenBank/DDBJ whole genome shotgun (WGS) entry which is preliminary data.</text>
</comment>
<organism evidence="1 2">
    <name type="scientific">Candidatus Cyrtobacter comes</name>
    <dbReference type="NCBI Taxonomy" id="675776"/>
    <lineage>
        <taxon>Bacteria</taxon>
        <taxon>Pseudomonadati</taxon>
        <taxon>Pseudomonadota</taxon>
        <taxon>Alphaproteobacteria</taxon>
        <taxon>Rickettsiales</taxon>
        <taxon>Candidatus Midichloriaceae</taxon>
        <taxon>Candidatus Cyrtobacter</taxon>
    </lineage>
</organism>
<evidence type="ECO:0000313" key="2">
    <source>
        <dbReference type="Proteomes" id="UP001293791"/>
    </source>
</evidence>
<dbReference type="Pfam" id="PF05258">
    <property type="entry name" value="DciA"/>
    <property type="match status" value="1"/>
</dbReference>
<accession>A0ABU5L7J4</accession>
<dbReference type="RefSeq" id="WP_322497592.1">
    <property type="nucleotide sequence ID" value="NZ_JARGYT010000020.1"/>
</dbReference>
<gene>
    <name evidence="1" type="ORF">Cyrtocomes_00475</name>
</gene>
<dbReference type="Proteomes" id="UP001293791">
    <property type="component" value="Unassembled WGS sequence"/>
</dbReference>
<name>A0ABU5L7J4_9RICK</name>
<proteinExistence type="predicted"/>
<keyword evidence="2" id="KW-1185">Reference proteome</keyword>
<dbReference type="InterPro" id="IPR007922">
    <property type="entry name" value="DciA-like"/>
</dbReference>
<dbReference type="EMBL" id="JARGYT010000020">
    <property type="protein sequence ID" value="MDZ5762107.1"/>
    <property type="molecule type" value="Genomic_DNA"/>
</dbReference>
<reference evidence="1 2" key="1">
    <citation type="submission" date="2023-02" db="EMBL/GenBank/DDBJ databases">
        <title>Host association and intracellularity evolved multiple times independently in the Rickettsiales.</title>
        <authorList>
            <person name="Castelli M."/>
            <person name="Nardi T."/>
            <person name="Gammuto L."/>
            <person name="Bellinzona G."/>
            <person name="Sabaneyeva E."/>
            <person name="Potekhin A."/>
            <person name="Serra V."/>
            <person name="Petroni G."/>
            <person name="Sassera D."/>
        </authorList>
    </citation>
    <scope>NUCLEOTIDE SEQUENCE [LARGE SCALE GENOMIC DNA]</scope>
    <source>
        <strain evidence="1 2">BOD18</strain>
    </source>
</reference>
<evidence type="ECO:0000313" key="1">
    <source>
        <dbReference type="EMBL" id="MDZ5762107.1"/>
    </source>
</evidence>
<sequence length="101" mass="11374">MFKHVAEYVDKFVSEHCLRNGSIFEKLVFHWEKIVGADIGKLCFPVKLVFSKLDAKLILGVRNSGFILKVKMSESMIKTNIASYLGRNLVSSINVVVVKLS</sequence>